<keyword evidence="1 4" id="KW-0238">DNA-binding</keyword>
<dbReference type="Proteomes" id="UP000245870">
    <property type="component" value="Unassembled WGS sequence"/>
</dbReference>
<dbReference type="GO" id="GO:0003677">
    <property type="term" value="F:DNA binding"/>
    <property type="evidence" value="ECO:0007669"/>
    <property type="project" value="UniProtKB-KW"/>
</dbReference>
<dbReference type="InterPro" id="IPR005902">
    <property type="entry name" value="HU_DNA-bd_put"/>
</dbReference>
<dbReference type="SUPFAM" id="SSF47729">
    <property type="entry name" value="IHF-like DNA-binding proteins"/>
    <property type="match status" value="1"/>
</dbReference>
<evidence type="ECO:0000256" key="2">
    <source>
        <dbReference type="SAM" id="MobiDB-lite"/>
    </source>
</evidence>
<proteinExistence type="predicted"/>
<dbReference type="AlphaFoldDB" id="A0A2U0UIN5"/>
<evidence type="ECO:0000259" key="3">
    <source>
        <dbReference type="Pfam" id="PF18291"/>
    </source>
</evidence>
<comment type="caution">
    <text evidence="4">The sequence shown here is derived from an EMBL/GenBank/DDBJ whole genome shotgun (WGS) entry which is preliminary data.</text>
</comment>
<accession>A0A2U0UIN5</accession>
<name>A0A2U0UIN5_9BACT</name>
<dbReference type="InterPro" id="IPR041607">
    <property type="entry name" value="HU-HIG"/>
</dbReference>
<dbReference type="OrthoDB" id="1070708at2"/>
<dbReference type="Pfam" id="PF18291">
    <property type="entry name" value="HU-HIG"/>
    <property type="match status" value="1"/>
</dbReference>
<dbReference type="InterPro" id="IPR010992">
    <property type="entry name" value="IHF-like_DNA-bd_dom_sf"/>
</dbReference>
<feature type="region of interest" description="Disordered" evidence="2">
    <location>
        <begin position="139"/>
        <end position="168"/>
    </location>
</feature>
<evidence type="ECO:0000313" key="5">
    <source>
        <dbReference type="Proteomes" id="UP000245870"/>
    </source>
</evidence>
<sequence length="168" mass="18508">MSIRYRKVQDNREKSKNRGKWYGRAVILDEISTKELADEIAHATTVTYADVLAVLAETAVFMRNHLLNSQKVTLDGIGSFRVGMTTRPAESFDKFDSSNISGYHIVYTPMRTFNVTGVNEAGNRTGFYVKPLLQGATAKEAPMSRNNTCAKPDAKPGNNSDTTTAKPA</sequence>
<dbReference type="RefSeq" id="WP_116615994.1">
    <property type="nucleotide sequence ID" value="NZ_CALDWB010000008.1"/>
</dbReference>
<gene>
    <name evidence="4" type="ORF">C7379_104103</name>
</gene>
<organism evidence="4 5">
    <name type="scientific">Hallella colorans</name>
    <dbReference type="NCBI Taxonomy" id="1703337"/>
    <lineage>
        <taxon>Bacteria</taxon>
        <taxon>Pseudomonadati</taxon>
        <taxon>Bacteroidota</taxon>
        <taxon>Bacteroidia</taxon>
        <taxon>Bacteroidales</taxon>
        <taxon>Prevotellaceae</taxon>
        <taxon>Hallella</taxon>
    </lineage>
</organism>
<reference evidence="4 5" key="1">
    <citation type="submission" date="2018-05" db="EMBL/GenBank/DDBJ databases">
        <title>Genomic Encyclopedia of Type Strains, Phase IV (KMG-IV): sequencing the most valuable type-strain genomes for metagenomic binning, comparative biology and taxonomic classification.</title>
        <authorList>
            <person name="Goeker M."/>
        </authorList>
    </citation>
    <scope>NUCLEOTIDE SEQUENCE [LARGE SCALE GENOMIC DNA]</scope>
    <source>
        <strain evidence="4 5">DSM 100333</strain>
    </source>
</reference>
<protein>
    <submittedName>
        <fullName evidence="4">Putative histone-like DNA-binding protein</fullName>
    </submittedName>
</protein>
<feature type="compositionally biased region" description="Polar residues" evidence="2">
    <location>
        <begin position="157"/>
        <end position="168"/>
    </location>
</feature>
<dbReference type="NCBIfam" id="TIGR01201">
    <property type="entry name" value="HU_rel"/>
    <property type="match status" value="1"/>
</dbReference>
<feature type="domain" description="HU" evidence="3">
    <location>
        <begin position="1"/>
        <end position="114"/>
    </location>
</feature>
<evidence type="ECO:0000313" key="4">
    <source>
        <dbReference type="EMBL" id="PVX57486.1"/>
    </source>
</evidence>
<keyword evidence="5" id="KW-1185">Reference proteome</keyword>
<evidence type="ECO:0000256" key="1">
    <source>
        <dbReference type="ARBA" id="ARBA00023125"/>
    </source>
</evidence>
<dbReference type="EMBL" id="QENY01000004">
    <property type="protein sequence ID" value="PVX57486.1"/>
    <property type="molecule type" value="Genomic_DNA"/>
</dbReference>
<dbReference type="Gene3D" id="4.10.520.10">
    <property type="entry name" value="IHF-like DNA-binding proteins"/>
    <property type="match status" value="1"/>
</dbReference>